<dbReference type="Proteomes" id="UP001050691">
    <property type="component" value="Unassembled WGS sequence"/>
</dbReference>
<evidence type="ECO:0000256" key="1">
    <source>
        <dbReference type="ARBA" id="ARBA00007598"/>
    </source>
</evidence>
<dbReference type="InterPro" id="IPR008927">
    <property type="entry name" value="6-PGluconate_DH-like_C_sf"/>
</dbReference>
<evidence type="ECO:0000259" key="2">
    <source>
        <dbReference type="Pfam" id="PF09130"/>
    </source>
</evidence>
<name>A0AAV4ZYS7_9AGAM</name>
<dbReference type="InterPro" id="IPR036291">
    <property type="entry name" value="NAD(P)-bd_dom_sf"/>
</dbReference>
<dbReference type="EMBL" id="BPWL01000001">
    <property type="protein sequence ID" value="GJJ06038.1"/>
    <property type="molecule type" value="Genomic_DNA"/>
</dbReference>
<dbReference type="InterPro" id="IPR051265">
    <property type="entry name" value="HIBADH-related_NP60_sf"/>
</dbReference>
<protein>
    <recommendedName>
        <fullName evidence="2">Phosphogluconate dehydrogenase NAD-binding putative C-terminal domain-containing protein</fullName>
    </recommendedName>
</protein>
<evidence type="ECO:0000313" key="4">
    <source>
        <dbReference type="Proteomes" id="UP001050691"/>
    </source>
</evidence>
<dbReference type="SUPFAM" id="SSF51735">
    <property type="entry name" value="NAD(P)-binding Rossmann-fold domains"/>
    <property type="match status" value="1"/>
</dbReference>
<dbReference type="AlphaFoldDB" id="A0AAV4ZYS7"/>
<dbReference type="PANTHER" id="PTHR43580">
    <property type="entry name" value="OXIDOREDUCTASE GLYR1-RELATED"/>
    <property type="match status" value="1"/>
</dbReference>
<accession>A0AAV4ZYS7</accession>
<dbReference type="PANTHER" id="PTHR43580:SF2">
    <property type="entry name" value="CYTOKINE-LIKE NUCLEAR FACTOR N-PAC"/>
    <property type="match status" value="1"/>
</dbReference>
<dbReference type="SUPFAM" id="SSF48179">
    <property type="entry name" value="6-phosphogluconate dehydrogenase C-terminal domain-like"/>
    <property type="match status" value="1"/>
</dbReference>
<feature type="domain" description="Phosphogluconate dehydrogenase NAD-binding putative C-terminal" evidence="2">
    <location>
        <begin position="233"/>
        <end position="284"/>
    </location>
</feature>
<proteinExistence type="inferred from homology"/>
<gene>
    <name evidence="3" type="ORF">Clacol_000225</name>
</gene>
<keyword evidence="4" id="KW-1185">Reference proteome</keyword>
<reference evidence="3" key="1">
    <citation type="submission" date="2021-10" db="EMBL/GenBank/DDBJ databases">
        <title>De novo Genome Assembly of Clathrus columnatus (Basidiomycota, Fungi) Using Illumina and Nanopore Sequence Data.</title>
        <authorList>
            <person name="Ogiso-Tanaka E."/>
            <person name="Itagaki H."/>
            <person name="Hosoya T."/>
            <person name="Hosaka K."/>
        </authorList>
    </citation>
    <scope>NUCLEOTIDE SEQUENCE</scope>
    <source>
        <strain evidence="3">MO-923</strain>
    </source>
</reference>
<comment type="similarity">
    <text evidence="1">Belongs to the HIBADH-related family. NP60 subfamily.</text>
</comment>
<evidence type="ECO:0000313" key="3">
    <source>
        <dbReference type="EMBL" id="GJJ06038.1"/>
    </source>
</evidence>
<dbReference type="Gene3D" id="3.40.50.720">
    <property type="entry name" value="NAD(P)-binding Rossmann-like Domain"/>
    <property type="match status" value="1"/>
</dbReference>
<dbReference type="InterPro" id="IPR015814">
    <property type="entry name" value="Pgluconate_DH_NAD-bd_C"/>
</dbReference>
<dbReference type="Pfam" id="PF09130">
    <property type="entry name" value="DUF1932"/>
    <property type="match status" value="1"/>
</dbReference>
<sequence length="343" mass="36649">MSISKPILGLVASGAMGSAVAHRLVANGYTVLTSLKGRSEGSVQRAEYAGMNDVGMNEMIRRSQYILSILPPSNASSFADEVLECLKNLPEIQQTEKNGDSQKGEPLFFVDCNAISPAAVAQLASKFKKHNQTQPTTTQTNFVDASIIGGPPSRPGSATVYDPTFYISGDKHLVDNVAAVMRNGGLKVTTLDAGVGEASALKMGYAVGTQWCRYKLEFDGCLGNPHTPKATYASSPATAKALMTELSSSQPALLQRTTRMIPDMLPKAYRFVGEMNEIADFTSSSLATLDTDGNDHGSKAGDTWRGLANLFDLVSTSRKTDGESHKILEEFVKDAKELLGGGR</sequence>
<organism evidence="3 4">
    <name type="scientific">Clathrus columnatus</name>
    <dbReference type="NCBI Taxonomy" id="1419009"/>
    <lineage>
        <taxon>Eukaryota</taxon>
        <taxon>Fungi</taxon>
        <taxon>Dikarya</taxon>
        <taxon>Basidiomycota</taxon>
        <taxon>Agaricomycotina</taxon>
        <taxon>Agaricomycetes</taxon>
        <taxon>Phallomycetidae</taxon>
        <taxon>Phallales</taxon>
        <taxon>Clathraceae</taxon>
        <taxon>Clathrus</taxon>
    </lineage>
</organism>
<comment type="caution">
    <text evidence="3">The sequence shown here is derived from an EMBL/GenBank/DDBJ whole genome shotgun (WGS) entry which is preliminary data.</text>
</comment>